<comment type="pathway">
    <text evidence="3 11">Purine metabolism; AMP biosynthesis via salvage pathway; AMP from adenine: step 1/1.</text>
</comment>
<keyword evidence="14" id="KW-1185">Reference proteome</keyword>
<keyword evidence="7 11" id="KW-0963">Cytoplasm</keyword>
<evidence type="ECO:0000256" key="1">
    <source>
        <dbReference type="ARBA" id="ARBA00000868"/>
    </source>
</evidence>
<protein>
    <recommendedName>
        <fullName evidence="6 11">Adenine phosphoribosyltransferase</fullName>
        <shortName evidence="11">APRT</shortName>
        <ecNumber evidence="6 11">2.4.2.7</ecNumber>
    </recommendedName>
</protein>
<gene>
    <name evidence="11 13" type="primary">apt</name>
    <name evidence="13" type="ORF">CQA53_00775</name>
</gene>
<comment type="subunit">
    <text evidence="5 11">Homodimer.</text>
</comment>
<dbReference type="Pfam" id="PF00156">
    <property type="entry name" value="Pribosyltran"/>
    <property type="match status" value="1"/>
</dbReference>
<comment type="function">
    <text evidence="11">Catalyzes a salvage reaction resulting in the formation of AMP, that is energically less costly than de novo synthesis.</text>
</comment>
<evidence type="ECO:0000256" key="2">
    <source>
        <dbReference type="ARBA" id="ARBA00004496"/>
    </source>
</evidence>
<dbReference type="EC" id="2.4.2.7" evidence="6 11"/>
<name>A0A3D8IRL8_9HELI</name>
<evidence type="ECO:0000256" key="5">
    <source>
        <dbReference type="ARBA" id="ARBA00011738"/>
    </source>
</evidence>
<evidence type="ECO:0000256" key="9">
    <source>
        <dbReference type="ARBA" id="ARBA00022679"/>
    </source>
</evidence>
<evidence type="ECO:0000256" key="3">
    <source>
        <dbReference type="ARBA" id="ARBA00004659"/>
    </source>
</evidence>
<dbReference type="EMBL" id="NXLQ01000001">
    <property type="protein sequence ID" value="RDU67576.1"/>
    <property type="molecule type" value="Genomic_DNA"/>
</dbReference>
<dbReference type="NCBIfam" id="NF002634">
    <property type="entry name" value="PRK02304.1-3"/>
    <property type="match status" value="1"/>
</dbReference>
<dbReference type="FunFam" id="3.40.50.2020:FF:000021">
    <property type="entry name" value="Adenine phosphoribosyltransferase"/>
    <property type="match status" value="1"/>
</dbReference>
<evidence type="ECO:0000256" key="4">
    <source>
        <dbReference type="ARBA" id="ARBA00008391"/>
    </source>
</evidence>
<evidence type="ECO:0000313" key="13">
    <source>
        <dbReference type="EMBL" id="RDU67576.1"/>
    </source>
</evidence>
<dbReference type="InterPro" id="IPR005764">
    <property type="entry name" value="Ade_phspho_trans"/>
</dbReference>
<feature type="domain" description="Phosphoribosyltransferase" evidence="12">
    <location>
        <begin position="79"/>
        <end position="215"/>
    </location>
</feature>
<dbReference type="Gene3D" id="3.40.50.2020">
    <property type="match status" value="1"/>
</dbReference>
<dbReference type="GO" id="GO:0005737">
    <property type="term" value="C:cytoplasm"/>
    <property type="evidence" value="ECO:0007669"/>
    <property type="project" value="UniProtKB-SubCell"/>
</dbReference>
<dbReference type="InterPro" id="IPR029057">
    <property type="entry name" value="PRTase-like"/>
</dbReference>
<evidence type="ECO:0000256" key="10">
    <source>
        <dbReference type="ARBA" id="ARBA00022726"/>
    </source>
</evidence>
<evidence type="ECO:0000256" key="8">
    <source>
        <dbReference type="ARBA" id="ARBA00022676"/>
    </source>
</evidence>
<dbReference type="GO" id="GO:0044209">
    <property type="term" value="P:AMP salvage"/>
    <property type="evidence" value="ECO:0007669"/>
    <property type="project" value="UniProtKB-UniRule"/>
</dbReference>
<comment type="catalytic activity">
    <reaction evidence="1 11">
        <text>AMP + diphosphate = 5-phospho-alpha-D-ribose 1-diphosphate + adenine</text>
        <dbReference type="Rhea" id="RHEA:16609"/>
        <dbReference type="ChEBI" id="CHEBI:16708"/>
        <dbReference type="ChEBI" id="CHEBI:33019"/>
        <dbReference type="ChEBI" id="CHEBI:58017"/>
        <dbReference type="ChEBI" id="CHEBI:456215"/>
        <dbReference type="EC" id="2.4.2.7"/>
    </reaction>
</comment>
<comment type="subcellular location">
    <subcellularLocation>
        <location evidence="2 11">Cytoplasm</location>
    </subcellularLocation>
</comment>
<evidence type="ECO:0000313" key="14">
    <source>
        <dbReference type="Proteomes" id="UP000256379"/>
    </source>
</evidence>
<keyword evidence="9 11" id="KW-0808">Transferase</keyword>
<dbReference type="Proteomes" id="UP000256379">
    <property type="component" value="Unassembled WGS sequence"/>
</dbReference>
<dbReference type="InterPro" id="IPR000836">
    <property type="entry name" value="PRTase_dom"/>
</dbReference>
<dbReference type="OrthoDB" id="9803963at2"/>
<dbReference type="UniPathway" id="UPA00588">
    <property type="reaction ID" value="UER00646"/>
</dbReference>
<evidence type="ECO:0000256" key="6">
    <source>
        <dbReference type="ARBA" id="ARBA00011893"/>
    </source>
</evidence>
<dbReference type="SUPFAM" id="SSF53271">
    <property type="entry name" value="PRTase-like"/>
    <property type="match status" value="1"/>
</dbReference>
<keyword evidence="10 11" id="KW-0660">Purine salvage</keyword>
<dbReference type="NCBIfam" id="NF002636">
    <property type="entry name" value="PRK02304.1-5"/>
    <property type="match status" value="1"/>
</dbReference>
<dbReference type="HAMAP" id="MF_00004">
    <property type="entry name" value="Aden_phosphoribosyltr"/>
    <property type="match status" value="1"/>
</dbReference>
<keyword evidence="8 11" id="KW-0328">Glycosyltransferase</keyword>
<sequence>MYFRLSFSKGLSMNKQEKHKEIEKPINAFSLEDLIIDEHNNVEVKMAKHKPTLREEIEQSITNIPDFPKKGILFKDITTFLQNGRLFYDYIEMLAHRYQTYKIEYVVGIEARGFILGSALAFALKAGFVPIRKKGKLPGKVLSQSYTLEYGKDSIEIKEDAFAGIKGVNVVLIDDLIATGGTANAALQLIKKLEAKCIELPCLINFLEFAERKERKEIDSQTHIFPLIDIE</sequence>
<dbReference type="NCBIfam" id="TIGR01090">
    <property type="entry name" value="apt"/>
    <property type="match status" value="1"/>
</dbReference>
<evidence type="ECO:0000256" key="7">
    <source>
        <dbReference type="ARBA" id="ARBA00022490"/>
    </source>
</evidence>
<dbReference type="PANTHER" id="PTHR11776">
    <property type="entry name" value="ADENINE PHOSPHORIBOSYLTRANSFERASE"/>
    <property type="match status" value="1"/>
</dbReference>
<dbReference type="CDD" id="cd06223">
    <property type="entry name" value="PRTases_typeI"/>
    <property type="match status" value="1"/>
</dbReference>
<dbReference type="GO" id="GO:0003999">
    <property type="term" value="F:adenine phosphoribosyltransferase activity"/>
    <property type="evidence" value="ECO:0007669"/>
    <property type="project" value="UniProtKB-UniRule"/>
</dbReference>
<accession>A0A3D8IRL8</accession>
<reference evidence="13 14" key="1">
    <citation type="submission" date="2018-04" db="EMBL/GenBank/DDBJ databases">
        <title>Novel Campyloabacter and Helicobacter Species and Strains.</title>
        <authorList>
            <person name="Mannion A.J."/>
            <person name="Shen Z."/>
            <person name="Fox J.G."/>
        </authorList>
    </citation>
    <scope>NUCLEOTIDE SEQUENCE [LARGE SCALE GENOMIC DNA]</scope>
    <source>
        <strain evidence="13 14">MIT 17-337</strain>
    </source>
</reference>
<comment type="similarity">
    <text evidence="4 11">Belongs to the purine/pyrimidine phosphoribosyltransferase family.</text>
</comment>
<dbReference type="AlphaFoldDB" id="A0A3D8IRL8"/>
<dbReference type="GO" id="GO:0006168">
    <property type="term" value="P:adenine salvage"/>
    <property type="evidence" value="ECO:0007669"/>
    <property type="project" value="InterPro"/>
</dbReference>
<dbReference type="GO" id="GO:0006166">
    <property type="term" value="P:purine ribonucleoside salvage"/>
    <property type="evidence" value="ECO:0007669"/>
    <property type="project" value="UniProtKB-UniRule"/>
</dbReference>
<comment type="caution">
    <text evidence="13">The sequence shown here is derived from an EMBL/GenBank/DDBJ whole genome shotgun (WGS) entry which is preliminary data.</text>
</comment>
<dbReference type="PANTHER" id="PTHR11776:SF7">
    <property type="entry name" value="PHOSPHORIBOSYLTRANSFERASE DOMAIN-CONTAINING PROTEIN"/>
    <property type="match status" value="1"/>
</dbReference>
<proteinExistence type="inferred from homology"/>
<evidence type="ECO:0000259" key="12">
    <source>
        <dbReference type="Pfam" id="PF00156"/>
    </source>
</evidence>
<evidence type="ECO:0000256" key="11">
    <source>
        <dbReference type="HAMAP-Rule" id="MF_00004"/>
    </source>
</evidence>
<dbReference type="InterPro" id="IPR050120">
    <property type="entry name" value="Adenine_PRTase"/>
</dbReference>
<organism evidence="13 14">
    <name type="scientific">Helicobacter didelphidarum</name>
    <dbReference type="NCBI Taxonomy" id="2040648"/>
    <lineage>
        <taxon>Bacteria</taxon>
        <taxon>Pseudomonadati</taxon>
        <taxon>Campylobacterota</taxon>
        <taxon>Epsilonproteobacteria</taxon>
        <taxon>Campylobacterales</taxon>
        <taxon>Helicobacteraceae</taxon>
        <taxon>Helicobacter</taxon>
    </lineage>
</organism>